<sequence>MTALRMPVSTAARKGISAVAADAAQQRIVLTRMGHDVAVIDSAERLDETVRVLRDTSREVLGAYANLAEARGGQNSLADVCARLGLNETVVRERAVRLQAAQIPAARY</sequence>
<dbReference type="EMBL" id="SOFY01000056">
    <property type="protein sequence ID" value="TFC45928.1"/>
    <property type="molecule type" value="Genomic_DNA"/>
</dbReference>
<evidence type="ECO:0000313" key="2">
    <source>
        <dbReference type="Proteomes" id="UP000297403"/>
    </source>
</evidence>
<dbReference type="RefSeq" id="WP_134451536.1">
    <property type="nucleotide sequence ID" value="NZ_SOFY01000056.1"/>
</dbReference>
<organism evidence="1 2">
    <name type="scientific">Cryobacterium shii</name>
    <dbReference type="NCBI Taxonomy" id="1259235"/>
    <lineage>
        <taxon>Bacteria</taxon>
        <taxon>Bacillati</taxon>
        <taxon>Actinomycetota</taxon>
        <taxon>Actinomycetes</taxon>
        <taxon>Micrococcales</taxon>
        <taxon>Microbacteriaceae</taxon>
        <taxon>Cryobacterium</taxon>
    </lineage>
</organism>
<accession>A0AAQ2C5J2</accession>
<gene>
    <name evidence="1" type="ORF">E3O49_10475</name>
</gene>
<name>A0AAQ2C5J2_9MICO</name>
<comment type="caution">
    <text evidence="1">The sequence shown here is derived from an EMBL/GenBank/DDBJ whole genome shotgun (WGS) entry which is preliminary data.</text>
</comment>
<protein>
    <submittedName>
        <fullName evidence="1">Uncharacterized protein</fullName>
    </submittedName>
</protein>
<proteinExistence type="predicted"/>
<evidence type="ECO:0000313" key="1">
    <source>
        <dbReference type="EMBL" id="TFC45928.1"/>
    </source>
</evidence>
<reference evidence="1 2" key="1">
    <citation type="submission" date="2019-03" db="EMBL/GenBank/DDBJ databases">
        <title>Genomics of glacier-inhabiting Cryobacterium strains.</title>
        <authorList>
            <person name="Liu Q."/>
            <person name="Xin Y.-H."/>
        </authorList>
    </citation>
    <scope>NUCLEOTIDE SEQUENCE [LARGE SCALE GENOMIC DNA]</scope>
    <source>
        <strain evidence="2">TMT1-22</strain>
    </source>
</reference>
<dbReference type="AlphaFoldDB" id="A0AAQ2C5J2"/>
<keyword evidence="2" id="KW-1185">Reference proteome</keyword>
<dbReference type="Proteomes" id="UP000297403">
    <property type="component" value="Unassembled WGS sequence"/>
</dbReference>